<dbReference type="PROSITE" id="PS50026">
    <property type="entry name" value="EGF_3"/>
    <property type="match status" value="2"/>
</dbReference>
<dbReference type="InterPro" id="IPR000742">
    <property type="entry name" value="EGF"/>
</dbReference>
<evidence type="ECO:0000313" key="4">
    <source>
        <dbReference type="Proteomes" id="UP000267096"/>
    </source>
</evidence>
<reference evidence="5" key="1">
    <citation type="submission" date="2017-02" db="UniProtKB">
        <authorList>
            <consortium name="WormBaseParasite"/>
        </authorList>
    </citation>
    <scope>IDENTIFICATION</scope>
</reference>
<dbReference type="Gene3D" id="2.10.25.10">
    <property type="entry name" value="Laminin"/>
    <property type="match status" value="2"/>
</dbReference>
<keyword evidence="4" id="KW-1185">Reference proteome</keyword>
<dbReference type="OrthoDB" id="6516201at2759"/>
<evidence type="ECO:0000259" key="2">
    <source>
        <dbReference type="PROSITE" id="PS50026"/>
    </source>
</evidence>
<evidence type="ECO:0000313" key="3">
    <source>
        <dbReference type="EMBL" id="VDK29386.1"/>
    </source>
</evidence>
<comment type="caution">
    <text evidence="1">Lacks conserved residue(s) required for the propagation of feature annotation.</text>
</comment>
<protein>
    <submittedName>
        <fullName evidence="5">EGF-like domain-containing protein</fullName>
    </submittedName>
</protein>
<organism evidence="5">
    <name type="scientific">Anisakis simplex</name>
    <name type="common">Herring worm</name>
    <dbReference type="NCBI Taxonomy" id="6269"/>
    <lineage>
        <taxon>Eukaryota</taxon>
        <taxon>Metazoa</taxon>
        <taxon>Ecdysozoa</taxon>
        <taxon>Nematoda</taxon>
        <taxon>Chromadorea</taxon>
        <taxon>Rhabditida</taxon>
        <taxon>Spirurina</taxon>
        <taxon>Ascaridomorpha</taxon>
        <taxon>Ascaridoidea</taxon>
        <taxon>Anisakidae</taxon>
        <taxon>Anisakis</taxon>
        <taxon>Anisakis simplex complex</taxon>
    </lineage>
</organism>
<accession>A0A0M3JJE0</accession>
<proteinExistence type="predicted"/>
<evidence type="ECO:0000256" key="1">
    <source>
        <dbReference type="PROSITE-ProRule" id="PRU00076"/>
    </source>
</evidence>
<feature type="domain" description="EGF-like" evidence="2">
    <location>
        <begin position="70"/>
        <end position="112"/>
    </location>
</feature>
<dbReference type="Proteomes" id="UP000267096">
    <property type="component" value="Unassembled WGS sequence"/>
</dbReference>
<reference evidence="3 4" key="2">
    <citation type="submission" date="2018-11" db="EMBL/GenBank/DDBJ databases">
        <authorList>
            <consortium name="Pathogen Informatics"/>
        </authorList>
    </citation>
    <scope>NUCLEOTIDE SEQUENCE [LARGE SCALE GENOMIC DNA]</scope>
</reference>
<keyword evidence="1" id="KW-0245">EGF-like domain</keyword>
<gene>
    <name evidence="3" type="ORF">ASIM_LOCUS7522</name>
</gene>
<dbReference type="AlphaFoldDB" id="A0A0M3JJE0"/>
<sequence length="132" mass="14346">MIIISVLISLPSEYGLSYCHPCQDPLLNDCHPAGTCRATGAQTYTCECLKGYVDRSPDVSSKPGRVCVLTEPVCLDATQNDCHPAAICSETSSGDDKYTCRCRDGYIDQSPDKVSRPGRICVEMVLFSKESS</sequence>
<name>A0A0M3JJE0_ANISI</name>
<evidence type="ECO:0000313" key="5">
    <source>
        <dbReference type="WBParaSite" id="ASIM_0000775901-mRNA-1"/>
    </source>
</evidence>
<dbReference type="WBParaSite" id="ASIM_0000775901-mRNA-1">
    <property type="protein sequence ID" value="ASIM_0000775901-mRNA-1"/>
    <property type="gene ID" value="ASIM_0000775901"/>
</dbReference>
<dbReference type="SMART" id="SM00181">
    <property type="entry name" value="EGF"/>
    <property type="match status" value="2"/>
</dbReference>
<dbReference type="EMBL" id="UYRR01018342">
    <property type="protein sequence ID" value="VDK29386.1"/>
    <property type="molecule type" value="Genomic_DNA"/>
</dbReference>
<feature type="domain" description="EGF-like" evidence="2">
    <location>
        <begin position="20"/>
        <end position="58"/>
    </location>
</feature>